<keyword evidence="4" id="KW-1185">Reference proteome</keyword>
<keyword evidence="2" id="KW-1133">Transmembrane helix</keyword>
<dbReference type="AlphaFoldDB" id="A0AA39GIX2"/>
<feature type="transmembrane region" description="Helical" evidence="2">
    <location>
        <begin position="36"/>
        <end position="55"/>
    </location>
</feature>
<feature type="region of interest" description="Disordered" evidence="1">
    <location>
        <begin position="80"/>
        <end position="100"/>
    </location>
</feature>
<proteinExistence type="predicted"/>
<evidence type="ECO:0000313" key="4">
    <source>
        <dbReference type="Proteomes" id="UP001175261"/>
    </source>
</evidence>
<name>A0AA39GIX2_SARSR</name>
<dbReference type="Proteomes" id="UP001175261">
    <property type="component" value="Unassembled WGS sequence"/>
</dbReference>
<evidence type="ECO:0000313" key="3">
    <source>
        <dbReference type="EMBL" id="KAK0387779.1"/>
    </source>
</evidence>
<comment type="caution">
    <text evidence="3">The sequence shown here is derived from an EMBL/GenBank/DDBJ whole genome shotgun (WGS) entry which is preliminary data.</text>
</comment>
<evidence type="ECO:0000256" key="1">
    <source>
        <dbReference type="SAM" id="MobiDB-lite"/>
    </source>
</evidence>
<keyword evidence="2" id="KW-0812">Transmembrane</keyword>
<reference evidence="3" key="1">
    <citation type="submission" date="2022-10" db="EMBL/GenBank/DDBJ databases">
        <title>Determination and structural analysis of whole genome sequence of Sarocladium strictum F4-1.</title>
        <authorList>
            <person name="Hu L."/>
            <person name="Jiang Y."/>
        </authorList>
    </citation>
    <scope>NUCLEOTIDE SEQUENCE</scope>
    <source>
        <strain evidence="3">F4-1</strain>
    </source>
</reference>
<gene>
    <name evidence="3" type="ORF">NLU13_4024</name>
</gene>
<keyword evidence="2" id="KW-0472">Membrane</keyword>
<dbReference type="InterPro" id="IPR039965">
    <property type="entry name" value="C3H7.08c"/>
</dbReference>
<accession>A0AA39GIX2</accession>
<dbReference type="EMBL" id="JAPDFR010000003">
    <property type="protein sequence ID" value="KAK0387779.1"/>
    <property type="molecule type" value="Genomic_DNA"/>
</dbReference>
<organism evidence="3 4">
    <name type="scientific">Sarocladium strictum</name>
    <name type="common">Black bundle disease fungus</name>
    <name type="synonym">Acremonium strictum</name>
    <dbReference type="NCBI Taxonomy" id="5046"/>
    <lineage>
        <taxon>Eukaryota</taxon>
        <taxon>Fungi</taxon>
        <taxon>Dikarya</taxon>
        <taxon>Ascomycota</taxon>
        <taxon>Pezizomycotina</taxon>
        <taxon>Sordariomycetes</taxon>
        <taxon>Hypocreomycetidae</taxon>
        <taxon>Hypocreales</taxon>
        <taxon>Sarocladiaceae</taxon>
        <taxon>Sarocladium</taxon>
    </lineage>
</organism>
<protein>
    <submittedName>
        <fullName evidence="3">Uncharacterized protein</fullName>
    </submittedName>
</protein>
<dbReference type="PANTHER" id="PTHR40466">
    <property type="entry name" value="EXPRESSED PROTEIN"/>
    <property type="match status" value="1"/>
</dbReference>
<sequence>MATRVAARRLFSTTARRFQQQEQQELKRETKRNPELMILGGVMVFALGGAGLYFGRSPTSSTSESPVHIAKGGMPWDSDTLGKYKYHPGGDPSQAPRDAPSALNSVVIPNVTVPKEIHDQVNKWGKEGYP</sequence>
<evidence type="ECO:0000256" key="2">
    <source>
        <dbReference type="SAM" id="Phobius"/>
    </source>
</evidence>
<dbReference type="PANTHER" id="PTHR40466:SF1">
    <property type="entry name" value="FUNGAL PROTEIN"/>
    <property type="match status" value="1"/>
</dbReference>